<keyword evidence="3" id="KW-0472">Membrane</keyword>
<dbReference type="KEGG" id="senf:GJR95_12470"/>
<dbReference type="Pfam" id="PF12796">
    <property type="entry name" value="Ank_2"/>
    <property type="match status" value="1"/>
</dbReference>
<evidence type="ECO:0000313" key="4">
    <source>
        <dbReference type="EMBL" id="QHV95773.1"/>
    </source>
</evidence>
<dbReference type="Gene3D" id="1.25.40.20">
    <property type="entry name" value="Ankyrin repeat-containing domain"/>
    <property type="match status" value="1"/>
</dbReference>
<dbReference type="InterPro" id="IPR036770">
    <property type="entry name" value="Ankyrin_rpt-contain_sf"/>
</dbReference>
<sequence length="345" mass="37699">MLIHKRLVSGMKTITLINWAILSFYGFMLLWAFLTPAGSGQDAAGRGMAAGILFLAVIMLLVLVGLNLLPYSFTKILTLILSGFPIVGYLLSLVFGPIIADRRQKSYDKELSDRANGAYYFQDPVRQQLAAAIASGNVAQLKLGLQQPIAAINESGTDHTTLLDFATLRAKENPSPEAIQCLDLLMAHGATVETADKLRSPTHFLVTDGDPTLLEWFLKNGANPNATEYPTGTPILFNALYSGNDDGFKTQKVNLLLAHGANPNAIPPQYDERVIITSALMYATDNDLWDICQLLLDKGASPAYKTASGLDVYRVIDYKEKGYTDFGKTPPQALTAVKERLRTIQ</sequence>
<reference evidence="4 5" key="1">
    <citation type="submission" date="2019-11" db="EMBL/GenBank/DDBJ databases">
        <title>Spirosoma endbachense sp. nov., isolated from a natural salt meadow.</title>
        <authorList>
            <person name="Rojas J."/>
            <person name="Ambika Manirajan B."/>
            <person name="Ratering S."/>
            <person name="Suarez C."/>
            <person name="Geissler-Plaum R."/>
            <person name="Schnell S."/>
        </authorList>
    </citation>
    <scope>NUCLEOTIDE SEQUENCE [LARGE SCALE GENOMIC DNA]</scope>
    <source>
        <strain evidence="4 5">I-24</strain>
    </source>
</reference>
<dbReference type="PANTHER" id="PTHR24189">
    <property type="entry name" value="MYOTROPHIN"/>
    <property type="match status" value="1"/>
</dbReference>
<keyword evidence="1" id="KW-0677">Repeat</keyword>
<dbReference type="SUPFAM" id="SSF48403">
    <property type="entry name" value="Ankyrin repeat"/>
    <property type="match status" value="1"/>
</dbReference>
<feature type="transmembrane region" description="Helical" evidence="3">
    <location>
        <begin position="47"/>
        <end position="70"/>
    </location>
</feature>
<keyword evidence="3" id="KW-1133">Transmembrane helix</keyword>
<name>A0A6P1VRR9_9BACT</name>
<dbReference type="SMART" id="SM00248">
    <property type="entry name" value="ANK"/>
    <property type="match status" value="4"/>
</dbReference>
<dbReference type="PANTHER" id="PTHR24189:SF50">
    <property type="entry name" value="ANKYRIN REPEAT AND SOCS BOX PROTEIN 2"/>
    <property type="match status" value="1"/>
</dbReference>
<accession>A0A6P1VRR9</accession>
<keyword evidence="5" id="KW-1185">Reference proteome</keyword>
<keyword evidence="2" id="KW-0040">ANK repeat</keyword>
<evidence type="ECO:0000256" key="2">
    <source>
        <dbReference type="ARBA" id="ARBA00023043"/>
    </source>
</evidence>
<evidence type="ECO:0000256" key="1">
    <source>
        <dbReference type="ARBA" id="ARBA00022737"/>
    </source>
</evidence>
<proteinExistence type="predicted"/>
<keyword evidence="3" id="KW-0812">Transmembrane</keyword>
<dbReference type="InterPro" id="IPR050745">
    <property type="entry name" value="Multifunctional_regulatory"/>
</dbReference>
<dbReference type="EMBL" id="CP045997">
    <property type="protein sequence ID" value="QHV95773.1"/>
    <property type="molecule type" value="Genomic_DNA"/>
</dbReference>
<protein>
    <submittedName>
        <fullName evidence="4">Uncharacterized protein</fullName>
    </submittedName>
</protein>
<feature type="transmembrane region" description="Helical" evidence="3">
    <location>
        <begin position="76"/>
        <end position="100"/>
    </location>
</feature>
<evidence type="ECO:0000256" key="3">
    <source>
        <dbReference type="SAM" id="Phobius"/>
    </source>
</evidence>
<dbReference type="InterPro" id="IPR002110">
    <property type="entry name" value="Ankyrin_rpt"/>
</dbReference>
<gene>
    <name evidence="4" type="ORF">GJR95_12470</name>
</gene>
<feature type="transmembrane region" description="Helical" evidence="3">
    <location>
        <begin position="16"/>
        <end position="35"/>
    </location>
</feature>
<organism evidence="4 5">
    <name type="scientific">Spirosoma endbachense</name>
    <dbReference type="NCBI Taxonomy" id="2666025"/>
    <lineage>
        <taxon>Bacteria</taxon>
        <taxon>Pseudomonadati</taxon>
        <taxon>Bacteroidota</taxon>
        <taxon>Cytophagia</taxon>
        <taxon>Cytophagales</taxon>
        <taxon>Cytophagaceae</taxon>
        <taxon>Spirosoma</taxon>
    </lineage>
</organism>
<dbReference type="Proteomes" id="UP000464577">
    <property type="component" value="Chromosome"/>
</dbReference>
<evidence type="ECO:0000313" key="5">
    <source>
        <dbReference type="Proteomes" id="UP000464577"/>
    </source>
</evidence>
<dbReference type="AlphaFoldDB" id="A0A6P1VRR9"/>